<reference evidence="1 2" key="1">
    <citation type="journal article" date="2019" name="ACS Chem. Biol.">
        <title>Identification and Mobilization of a Cryptic Antibiotic Biosynthesis Gene Locus from a Human-Pathogenic Nocardia Isolate.</title>
        <authorList>
            <person name="Herisse M."/>
            <person name="Ishida K."/>
            <person name="Porter J.L."/>
            <person name="Howden B."/>
            <person name="Hertweck C."/>
            <person name="Stinear T.P."/>
            <person name="Pidot S.J."/>
        </authorList>
    </citation>
    <scope>NUCLEOTIDE SEQUENCE [LARGE SCALE GENOMIC DNA]</scope>
    <source>
        <strain evidence="1 2">AUSMDU00012717</strain>
    </source>
</reference>
<dbReference type="AlphaFoldDB" id="A0A6G9YTK2"/>
<dbReference type="Gene3D" id="3.40.50.300">
    <property type="entry name" value="P-loop containing nucleotide triphosphate hydrolases"/>
    <property type="match status" value="1"/>
</dbReference>
<dbReference type="KEGG" id="nah:F5544_43315"/>
<gene>
    <name evidence="1" type="ORF">F5544_43315</name>
</gene>
<dbReference type="Pfam" id="PF13481">
    <property type="entry name" value="AAA_25"/>
    <property type="match status" value="1"/>
</dbReference>
<dbReference type="SUPFAM" id="SSF52540">
    <property type="entry name" value="P-loop containing nucleoside triphosphate hydrolases"/>
    <property type="match status" value="1"/>
</dbReference>
<dbReference type="Proteomes" id="UP000503540">
    <property type="component" value="Chromosome"/>
</dbReference>
<dbReference type="RefSeq" id="WP_167479914.1">
    <property type="nucleotide sequence ID" value="NZ_CP046172.1"/>
</dbReference>
<proteinExistence type="predicted"/>
<dbReference type="InterPro" id="IPR027417">
    <property type="entry name" value="P-loop_NTPase"/>
</dbReference>
<sequence length="269" mass="29263">MYTLNQSARIRGAAGEPLPVVWQALESKGARFLRGQLCLICAGPGTGKSAFTLNYVLKAKVPALYISADSDAFTQLTRSVSCLTGWRLEDSGRAVLDGKLDADTEQRLAEIPVRLIYDASPDLDTIERTMLAYDEVYGDFPSLVVVDNVTNVRTDTETDGDPFTGLESLMDYLHTMGRQTDACVFGLHHVTGGYNDAHKPIPLSGVKGQITRVPEMVLTLHRRTAEFGPDMLCVSTVKNRGGRADPSGGDFAELEFIGDTMTIRDLSGL</sequence>
<name>A0A6G9YTK2_9NOCA</name>
<organism evidence="1 2">
    <name type="scientific">Nocardia arthritidis</name>
    <dbReference type="NCBI Taxonomy" id="228602"/>
    <lineage>
        <taxon>Bacteria</taxon>
        <taxon>Bacillati</taxon>
        <taxon>Actinomycetota</taxon>
        <taxon>Actinomycetes</taxon>
        <taxon>Mycobacteriales</taxon>
        <taxon>Nocardiaceae</taxon>
        <taxon>Nocardia</taxon>
    </lineage>
</organism>
<accession>A0A6G9YTK2</accession>
<evidence type="ECO:0000313" key="1">
    <source>
        <dbReference type="EMBL" id="QIS16470.1"/>
    </source>
</evidence>
<evidence type="ECO:0000313" key="2">
    <source>
        <dbReference type="Proteomes" id="UP000503540"/>
    </source>
</evidence>
<dbReference type="EMBL" id="CP046172">
    <property type="protein sequence ID" value="QIS16470.1"/>
    <property type="molecule type" value="Genomic_DNA"/>
</dbReference>
<protein>
    <submittedName>
        <fullName evidence="1">AAA family ATPase</fullName>
    </submittedName>
</protein>
<keyword evidence="2" id="KW-1185">Reference proteome</keyword>